<dbReference type="eggNOG" id="COG3501">
    <property type="taxonomic scope" value="Bacteria"/>
</dbReference>
<dbReference type="Pfam" id="PF04717">
    <property type="entry name" value="Phage_base_V"/>
    <property type="match status" value="1"/>
</dbReference>
<dbReference type="SUPFAM" id="SSF69279">
    <property type="entry name" value="Phage tail proteins"/>
    <property type="match status" value="1"/>
</dbReference>
<keyword evidence="4" id="KW-1185">Reference proteome</keyword>
<sequence>MQVSVDGRAIPEHHIVRAVEVRRAVNRIPTATLVIGDGDPARQCFEGSQSSIFEPGKAIEIRAGYEGKRERLFRGVIVRHSIKVPRRGASQLRLICKDVAVRMTLARRDALFTERKDSEVMRLLLGVYDLDAEIADTSVTHPQLVQHDCTDWDLLVTRAEANGMVVVVEDGTVRIGEPKTDGDATLGVGFGESILDLDLDIDATAQAESIACRAWDPATQAVLDETAREPRVNQQGNLDGGRLAAGAGADLISLRTFADKQPEELKLWADGFLRRMRIARICGRATFPGDARAKPDTLLRLEHLGNRFNGDAYLSGITHLIERGDWTTRVDIGLSPRSFSDSHREMEGPAAGGLVPPARGLQIATVVQSHEDPDGAGRVLVSLPCVGGDTRNLWVRLAQPYASKDAGFCFFPEPGDEVVIGFLGEDPSSPVLLGGLHSKPRQPPCTPDEGNRRKSIATAGQLKIVFDDGEGRLRIETPEGRVVELDDEAQRVSILDGNANKVVMSKDGITLESEGDIRLSSKGKIQLNAAGNLTLDSGANLEAAAQKVSAEAVQTLGIKSARAQLEASGTMIIKGGLVNIN</sequence>
<evidence type="ECO:0000313" key="4">
    <source>
        <dbReference type="Proteomes" id="UP000005459"/>
    </source>
</evidence>
<feature type="domain" description="Gp5/Type VI secretion system Vgr protein OB-fold" evidence="2">
    <location>
        <begin position="364"/>
        <end position="437"/>
    </location>
</feature>
<evidence type="ECO:0000259" key="2">
    <source>
        <dbReference type="Pfam" id="PF04717"/>
    </source>
</evidence>
<gene>
    <name evidence="3" type="ORF">ThimaDRAFT_1611</name>
</gene>
<protein>
    <submittedName>
        <fullName evidence="3">Rhs element Vgr protein</fullName>
    </submittedName>
</protein>
<organism evidence="3 4">
    <name type="scientific">Thiocapsa marina 5811</name>
    <dbReference type="NCBI Taxonomy" id="768671"/>
    <lineage>
        <taxon>Bacteria</taxon>
        <taxon>Pseudomonadati</taxon>
        <taxon>Pseudomonadota</taxon>
        <taxon>Gammaproteobacteria</taxon>
        <taxon>Chromatiales</taxon>
        <taxon>Chromatiaceae</taxon>
        <taxon>Thiocapsa</taxon>
    </lineage>
</organism>
<dbReference type="InterPro" id="IPR006531">
    <property type="entry name" value="Gp5/Vgr_OB"/>
</dbReference>
<feature type="region of interest" description="Disordered" evidence="1">
    <location>
        <begin position="434"/>
        <end position="454"/>
    </location>
</feature>
<dbReference type="AlphaFoldDB" id="F9U9K9"/>
<accession>F9U9K9</accession>
<evidence type="ECO:0000313" key="3">
    <source>
        <dbReference type="EMBL" id="EGV18807.1"/>
    </source>
</evidence>
<reference evidence="3 4" key="1">
    <citation type="submission" date="2011-06" db="EMBL/GenBank/DDBJ databases">
        <title>The draft genome of Thiocapsa marina 5811.</title>
        <authorList>
            <consortium name="US DOE Joint Genome Institute (JGI-PGF)"/>
            <person name="Lucas S."/>
            <person name="Han J."/>
            <person name="Cheng J.-F."/>
            <person name="Goodwin L."/>
            <person name="Pitluck S."/>
            <person name="Peters L."/>
            <person name="Land M.L."/>
            <person name="Hauser L."/>
            <person name="Vogl K."/>
            <person name="Liu Z."/>
            <person name="Imhoff J."/>
            <person name="Thiel V."/>
            <person name="Frigaard N.-U."/>
            <person name="Bryant D."/>
            <person name="Woyke T.J."/>
        </authorList>
    </citation>
    <scope>NUCLEOTIDE SEQUENCE [LARGE SCALE GENOMIC DNA]</scope>
    <source>
        <strain evidence="3 4">5811</strain>
    </source>
</reference>
<name>F9U9K9_9GAMM</name>
<proteinExistence type="predicted"/>
<dbReference type="Proteomes" id="UP000005459">
    <property type="component" value="Unassembled WGS sequence"/>
</dbReference>
<dbReference type="Gene3D" id="2.40.50.230">
    <property type="entry name" value="Gp5 N-terminal domain"/>
    <property type="match status" value="1"/>
</dbReference>
<dbReference type="STRING" id="768671.ThimaDRAFT_1611"/>
<dbReference type="SUPFAM" id="SSF69255">
    <property type="entry name" value="gp5 N-terminal domain-like"/>
    <property type="match status" value="1"/>
</dbReference>
<dbReference type="EMBL" id="AFWV01000005">
    <property type="protein sequence ID" value="EGV18807.1"/>
    <property type="molecule type" value="Genomic_DNA"/>
</dbReference>
<dbReference type="InterPro" id="IPR006533">
    <property type="entry name" value="T6SS_Vgr_RhsGE"/>
</dbReference>
<dbReference type="RefSeq" id="WP_007192488.1">
    <property type="nucleotide sequence ID" value="NZ_AFWV01000005.1"/>
</dbReference>
<dbReference type="NCBIfam" id="TIGR01646">
    <property type="entry name" value="vgr_GE"/>
    <property type="match status" value="1"/>
</dbReference>
<evidence type="ECO:0000256" key="1">
    <source>
        <dbReference type="SAM" id="MobiDB-lite"/>
    </source>
</evidence>
<dbReference type="OrthoDB" id="9762420at2"/>
<dbReference type="InterPro" id="IPR037026">
    <property type="entry name" value="Vgr_OB-fold_dom_sf"/>
</dbReference>